<protein>
    <submittedName>
        <fullName evidence="6">Glutamine synthetase family protein</fullName>
    </submittedName>
</protein>
<comment type="similarity">
    <text evidence="1 3 4">Belongs to the glutamine synthetase family.</text>
</comment>
<dbReference type="PANTHER" id="PTHR43785">
    <property type="entry name" value="GAMMA-GLUTAMYLPUTRESCINE SYNTHETASE"/>
    <property type="match status" value="1"/>
</dbReference>
<accession>A0ABT5G8T5</accession>
<name>A0ABT5G8T5_9ACTN</name>
<evidence type="ECO:0000256" key="1">
    <source>
        <dbReference type="ARBA" id="ARBA00009897"/>
    </source>
</evidence>
<evidence type="ECO:0000256" key="2">
    <source>
        <dbReference type="ARBA" id="ARBA00022598"/>
    </source>
</evidence>
<dbReference type="PANTHER" id="PTHR43785:SF12">
    <property type="entry name" value="TYPE-1 GLUTAMINE SYNTHETASE 2"/>
    <property type="match status" value="1"/>
</dbReference>
<keyword evidence="2" id="KW-0436">Ligase</keyword>
<proteinExistence type="inferred from homology"/>
<dbReference type="SUPFAM" id="SSF54368">
    <property type="entry name" value="Glutamine synthetase, N-terminal domain"/>
    <property type="match status" value="1"/>
</dbReference>
<evidence type="ECO:0000256" key="3">
    <source>
        <dbReference type="PROSITE-ProRule" id="PRU01331"/>
    </source>
</evidence>
<dbReference type="Pfam" id="PF00120">
    <property type="entry name" value="Gln-synt_C"/>
    <property type="match status" value="1"/>
</dbReference>
<dbReference type="SMART" id="SM01230">
    <property type="entry name" value="Gln-synt_C"/>
    <property type="match status" value="1"/>
</dbReference>
<dbReference type="InterPro" id="IPR014746">
    <property type="entry name" value="Gln_synth/guanido_kin_cat_dom"/>
</dbReference>
<dbReference type="InterPro" id="IPR036651">
    <property type="entry name" value="Gln_synt_N_sf"/>
</dbReference>
<dbReference type="RefSeq" id="WP_272179139.1">
    <property type="nucleotide sequence ID" value="NZ_JAQOSK010000033.1"/>
</dbReference>
<dbReference type="SUPFAM" id="SSF55931">
    <property type="entry name" value="Glutamine synthetase/guanido kinase"/>
    <property type="match status" value="1"/>
</dbReference>
<dbReference type="Gene3D" id="3.10.20.70">
    <property type="entry name" value="Glutamine synthetase, N-terminal domain"/>
    <property type="match status" value="1"/>
</dbReference>
<dbReference type="Proteomes" id="UP001221328">
    <property type="component" value="Unassembled WGS sequence"/>
</dbReference>
<evidence type="ECO:0000313" key="7">
    <source>
        <dbReference type="Proteomes" id="UP001221328"/>
    </source>
</evidence>
<dbReference type="Gene3D" id="3.30.590.10">
    <property type="entry name" value="Glutamine synthetase/guanido kinase, catalytic domain"/>
    <property type="match status" value="1"/>
</dbReference>
<feature type="domain" description="GS catalytic" evidence="5">
    <location>
        <begin position="131"/>
        <end position="453"/>
    </location>
</feature>
<dbReference type="InterPro" id="IPR008146">
    <property type="entry name" value="Gln_synth_cat_dom"/>
</dbReference>
<keyword evidence="7" id="KW-1185">Reference proteome</keyword>
<evidence type="ECO:0000256" key="4">
    <source>
        <dbReference type="RuleBase" id="RU000384"/>
    </source>
</evidence>
<reference evidence="6 7" key="1">
    <citation type="journal article" date="2015" name="Int. J. Syst. Evol. Microbiol.">
        <title>Streptomyces gilvifuscus sp. nov., an actinomycete that produces antibacterial compounds isolated from soil.</title>
        <authorList>
            <person name="Nguyen T.M."/>
            <person name="Kim J."/>
        </authorList>
    </citation>
    <scope>NUCLEOTIDE SEQUENCE [LARGE SCALE GENOMIC DNA]</scope>
    <source>
        <strain evidence="6 7">T113</strain>
    </source>
</reference>
<evidence type="ECO:0000259" key="5">
    <source>
        <dbReference type="PROSITE" id="PS51987"/>
    </source>
</evidence>
<evidence type="ECO:0000313" key="6">
    <source>
        <dbReference type="EMBL" id="MDC2961305.1"/>
    </source>
</evidence>
<dbReference type="EMBL" id="JAQOSK010000033">
    <property type="protein sequence ID" value="MDC2961305.1"/>
    <property type="molecule type" value="Genomic_DNA"/>
</dbReference>
<sequence>MNAPTNPTTTPWPAGPVTRESLQRLLTDRAVTDIMLAVPDLQGRLMGKLFNAAVFLDRMTHGAEMCSYILATDVHMTPLDGFDFTGWDQGFGDFLVLPDLDHIRMLPHQPGTALIFGTPVHDDTTPVTVAPRHLLATQLDRLHALGYEVKAGVEAEFVLSTDGPAGRTPAWTANLDYALQQPPDISDFFRHLAQALSDASIDYESIKTEAAPGQAEVALAYTDAATACDDYAIFRHIVSELAQRHDLSAVLMAAPETRVGSGLHLHVSLWDERGESAFAHRRGAGLPPAMAHAIAGLLSALPHMAPLYAPTVNSYKRYQPHSFAPTRYNWGFDHRGCAVRVAGHGPGAHLEIRLAGADASVYVALAAYLAAIAHGIEEKLTLRPACDSDAYQEQHSVPLYEDLAQALAYFEHSTVTQLLLGKDVVRHYAHAARAELDYHRRHVTDLERQRGIR</sequence>
<dbReference type="PROSITE" id="PS51987">
    <property type="entry name" value="GS_CATALYTIC"/>
    <property type="match status" value="1"/>
</dbReference>
<organism evidence="6 7">
    <name type="scientific">Streptomyces gilvifuscus</name>
    <dbReference type="NCBI Taxonomy" id="1550617"/>
    <lineage>
        <taxon>Bacteria</taxon>
        <taxon>Bacillati</taxon>
        <taxon>Actinomycetota</taxon>
        <taxon>Actinomycetes</taxon>
        <taxon>Kitasatosporales</taxon>
        <taxon>Streptomycetaceae</taxon>
        <taxon>Streptomyces</taxon>
    </lineage>
</organism>
<comment type="caution">
    <text evidence="6">The sequence shown here is derived from an EMBL/GenBank/DDBJ whole genome shotgun (WGS) entry which is preliminary data.</text>
</comment>
<gene>
    <name evidence="6" type="ORF">PO587_43465</name>
</gene>